<accession>A0A830FCK9</accession>
<dbReference type="AlphaFoldDB" id="A0A830FCK9"/>
<gene>
    <name evidence="6" type="ORF">GCM10009039_19640</name>
</gene>
<dbReference type="PANTHER" id="PTHR36460">
    <property type="entry name" value="UPF0132 DOMAIN PROTEIN (AFU_ORTHOLOGUE AFUA_3G10255)"/>
    <property type="match status" value="1"/>
</dbReference>
<dbReference type="InterPro" id="IPR019109">
    <property type="entry name" value="MamF_MmsF"/>
</dbReference>
<evidence type="ECO:0000256" key="1">
    <source>
        <dbReference type="ARBA" id="ARBA00004141"/>
    </source>
</evidence>
<name>A0A830FCK9_9EURY</name>
<keyword evidence="4 5" id="KW-0472">Membrane</keyword>
<feature type="transmembrane region" description="Helical" evidence="5">
    <location>
        <begin position="101"/>
        <end position="125"/>
    </location>
</feature>
<evidence type="ECO:0000256" key="3">
    <source>
        <dbReference type="ARBA" id="ARBA00022989"/>
    </source>
</evidence>
<evidence type="ECO:0000313" key="6">
    <source>
        <dbReference type="EMBL" id="GGL61524.1"/>
    </source>
</evidence>
<proteinExistence type="predicted"/>
<keyword evidence="2 5" id="KW-0812">Transmembrane</keyword>
<reference evidence="6" key="2">
    <citation type="submission" date="2020-09" db="EMBL/GenBank/DDBJ databases">
        <authorList>
            <person name="Sun Q."/>
            <person name="Ohkuma M."/>
        </authorList>
    </citation>
    <scope>NUCLEOTIDE SEQUENCE</scope>
    <source>
        <strain evidence="6">JCM 19596</strain>
    </source>
</reference>
<dbReference type="EMBL" id="BMPG01000002">
    <property type="protein sequence ID" value="GGL61524.1"/>
    <property type="molecule type" value="Genomic_DNA"/>
</dbReference>
<dbReference type="RefSeq" id="WP_188978425.1">
    <property type="nucleotide sequence ID" value="NZ_BMPG01000002.1"/>
</dbReference>
<evidence type="ECO:0000256" key="5">
    <source>
        <dbReference type="SAM" id="Phobius"/>
    </source>
</evidence>
<dbReference type="PANTHER" id="PTHR36460:SF1">
    <property type="entry name" value="UPF0132 DOMAIN PROTEIN (AFU_ORTHOLOGUE AFUA_3G10255)"/>
    <property type="match status" value="1"/>
</dbReference>
<dbReference type="Pfam" id="PF09685">
    <property type="entry name" value="MamF_MmsF"/>
    <property type="match status" value="1"/>
</dbReference>
<evidence type="ECO:0000256" key="4">
    <source>
        <dbReference type="ARBA" id="ARBA00023136"/>
    </source>
</evidence>
<keyword evidence="7" id="KW-1185">Reference proteome</keyword>
<feature type="transmembrane region" description="Helical" evidence="5">
    <location>
        <begin position="30"/>
        <end position="49"/>
    </location>
</feature>
<dbReference type="OrthoDB" id="329551at2157"/>
<comment type="subcellular location">
    <subcellularLocation>
        <location evidence="1">Membrane</location>
        <topology evidence="1">Multi-pass membrane protein</topology>
    </subcellularLocation>
</comment>
<keyword evidence="3 5" id="KW-1133">Transmembrane helix</keyword>
<protein>
    <submittedName>
        <fullName evidence="6">Membrane protein</fullName>
    </submittedName>
</protein>
<evidence type="ECO:0000256" key="2">
    <source>
        <dbReference type="ARBA" id="ARBA00022692"/>
    </source>
</evidence>
<evidence type="ECO:0000313" key="7">
    <source>
        <dbReference type="Proteomes" id="UP000607197"/>
    </source>
</evidence>
<dbReference type="GO" id="GO:0016020">
    <property type="term" value="C:membrane"/>
    <property type="evidence" value="ECO:0007669"/>
    <property type="project" value="UniProtKB-SubCell"/>
</dbReference>
<organism evidence="6 7">
    <name type="scientific">Halocalculus aciditolerans</name>
    <dbReference type="NCBI Taxonomy" id="1383812"/>
    <lineage>
        <taxon>Archaea</taxon>
        <taxon>Methanobacteriati</taxon>
        <taxon>Methanobacteriota</taxon>
        <taxon>Stenosarchaea group</taxon>
        <taxon>Halobacteria</taxon>
        <taxon>Halobacteriales</taxon>
        <taxon>Halobacteriaceae</taxon>
        <taxon>Halocalculus</taxon>
    </lineage>
</organism>
<reference evidence="6" key="1">
    <citation type="journal article" date="2014" name="Int. J. Syst. Evol. Microbiol.">
        <title>Complete genome sequence of Corynebacterium casei LMG S-19264T (=DSM 44701T), isolated from a smear-ripened cheese.</title>
        <authorList>
            <consortium name="US DOE Joint Genome Institute (JGI-PGF)"/>
            <person name="Walter F."/>
            <person name="Albersmeier A."/>
            <person name="Kalinowski J."/>
            <person name="Ruckert C."/>
        </authorList>
    </citation>
    <scope>NUCLEOTIDE SEQUENCE</scope>
    <source>
        <strain evidence="6">JCM 19596</strain>
    </source>
</reference>
<feature type="transmembrane region" description="Helical" evidence="5">
    <location>
        <begin position="70"/>
        <end position="95"/>
    </location>
</feature>
<dbReference type="Proteomes" id="UP000607197">
    <property type="component" value="Unassembled WGS sequence"/>
</dbReference>
<comment type="caution">
    <text evidence="6">The sequence shown here is derived from an EMBL/GenBank/DDBJ whole genome shotgun (WGS) entry which is preliminary data.</text>
</comment>
<sequence length="152" mass="15863">MTTTEQREPAMELGREPRATAGAAGLDENVAGALAYLFGVVTGVAFFLVDDRAFVRFHAAQSIAVSGVVVVAYVALSILQLVVSASFFAGGGWAFALGSALSLLLGVVWLVMGLGAFGLWLYLLVRAYQGQTPRVPVAAGLADRLLDDSTAE</sequence>